<keyword evidence="6" id="KW-1003">Cell membrane</keyword>
<accession>A0A255DFS8</accession>
<feature type="transmembrane region" description="Helical" evidence="6">
    <location>
        <begin position="202"/>
        <end position="221"/>
    </location>
</feature>
<gene>
    <name evidence="7" type="ORF">CG716_28575</name>
</gene>
<keyword evidence="8" id="KW-1185">Reference proteome</keyword>
<dbReference type="RefSeq" id="WP_094484526.1">
    <property type="nucleotide sequence ID" value="NZ_NOZR01000043.1"/>
</dbReference>
<name>A0A255DFS8_9MYCO</name>
<dbReference type="OrthoDB" id="528320at2"/>
<dbReference type="PANTHER" id="PTHR43701:SF2">
    <property type="entry name" value="MEMBRANE TRANSPORTER PROTEIN YJNA-RELATED"/>
    <property type="match status" value="1"/>
</dbReference>
<evidence type="ECO:0000256" key="5">
    <source>
        <dbReference type="ARBA" id="ARBA00023136"/>
    </source>
</evidence>
<feature type="transmembrane region" description="Helical" evidence="6">
    <location>
        <begin position="45"/>
        <end position="64"/>
    </location>
</feature>
<keyword evidence="3 6" id="KW-0812">Transmembrane</keyword>
<evidence type="ECO:0000256" key="6">
    <source>
        <dbReference type="RuleBase" id="RU363041"/>
    </source>
</evidence>
<keyword evidence="5 6" id="KW-0472">Membrane</keyword>
<dbReference type="Pfam" id="PF01925">
    <property type="entry name" value="TauE"/>
    <property type="match status" value="1"/>
</dbReference>
<dbReference type="PANTHER" id="PTHR43701">
    <property type="entry name" value="MEMBRANE TRANSPORTER PROTEIN MJ0441-RELATED"/>
    <property type="match status" value="1"/>
</dbReference>
<evidence type="ECO:0000313" key="7">
    <source>
        <dbReference type="EMBL" id="OYN74463.1"/>
    </source>
</evidence>
<comment type="subcellular location">
    <subcellularLocation>
        <location evidence="6">Cell membrane</location>
        <topology evidence="6">Multi-pass membrane protein</topology>
    </subcellularLocation>
    <subcellularLocation>
        <location evidence="1">Membrane</location>
        <topology evidence="1">Multi-pass membrane protein</topology>
    </subcellularLocation>
</comment>
<dbReference type="EMBL" id="NOZR01000043">
    <property type="protein sequence ID" value="OYN74463.1"/>
    <property type="molecule type" value="Genomic_DNA"/>
</dbReference>
<sequence>MTTATAVLTVVLAVAVGISLGLLGGGGSILTVPLLSYAADVDATQAIAMSLLVVGVTSTVGAIPHARAGRVRWRVAAIFGPAAMTAAYVGGRLAHFVPGTVLLITFAAIMIMAGTAMLHAHKETTATERRLPPLKAVFLGAAVGLVSGLIGAGGGFLLVPALALLAGLSMPTAVGTSLVVIAAQSYAGLAGHLATELIDWRLAAMVTTAAVAGAVLGGQLIQKIDPSALRRAFGWLVLAMASLVLAEEVHPVVGALSAALTCGAAMAMFACSRYAHCPLRRFAHLARRHNAAA</sequence>
<evidence type="ECO:0000313" key="8">
    <source>
        <dbReference type="Proteomes" id="UP000216063"/>
    </source>
</evidence>
<organism evidence="7 8">
    <name type="scientific">Mycolicibacterium sphagni</name>
    <dbReference type="NCBI Taxonomy" id="1786"/>
    <lineage>
        <taxon>Bacteria</taxon>
        <taxon>Bacillati</taxon>
        <taxon>Actinomycetota</taxon>
        <taxon>Actinomycetes</taxon>
        <taxon>Mycobacteriales</taxon>
        <taxon>Mycobacteriaceae</taxon>
        <taxon>Mycolicibacterium</taxon>
    </lineage>
</organism>
<reference evidence="7 8" key="1">
    <citation type="submission" date="2017-07" db="EMBL/GenBank/DDBJ databases">
        <title>The new phylogeny of genus Mycobacterium.</title>
        <authorList>
            <person name="Tortoli E."/>
            <person name="Trovato A."/>
            <person name="Cirillo D.M."/>
        </authorList>
    </citation>
    <scope>NUCLEOTIDE SEQUENCE [LARGE SCALE GENOMIC DNA]</scope>
    <source>
        <strain evidence="7 8">ATCC 33027</strain>
    </source>
</reference>
<evidence type="ECO:0000256" key="3">
    <source>
        <dbReference type="ARBA" id="ARBA00022692"/>
    </source>
</evidence>
<dbReference type="Proteomes" id="UP000216063">
    <property type="component" value="Unassembled WGS sequence"/>
</dbReference>
<feature type="transmembrane region" description="Helical" evidence="6">
    <location>
        <begin position="96"/>
        <end position="118"/>
    </location>
</feature>
<keyword evidence="4 6" id="KW-1133">Transmembrane helix</keyword>
<dbReference type="AlphaFoldDB" id="A0A255DFS8"/>
<feature type="transmembrane region" description="Helical" evidence="6">
    <location>
        <begin position="138"/>
        <end position="168"/>
    </location>
</feature>
<feature type="transmembrane region" description="Helical" evidence="6">
    <location>
        <begin position="228"/>
        <end position="246"/>
    </location>
</feature>
<comment type="caution">
    <text evidence="7">The sequence shown here is derived from an EMBL/GenBank/DDBJ whole genome shotgun (WGS) entry which is preliminary data.</text>
</comment>
<dbReference type="GO" id="GO:0005886">
    <property type="term" value="C:plasma membrane"/>
    <property type="evidence" value="ECO:0007669"/>
    <property type="project" value="UniProtKB-SubCell"/>
</dbReference>
<evidence type="ECO:0000256" key="1">
    <source>
        <dbReference type="ARBA" id="ARBA00004141"/>
    </source>
</evidence>
<comment type="similarity">
    <text evidence="2 6">Belongs to the 4-toluene sulfonate uptake permease (TSUP) (TC 2.A.102) family.</text>
</comment>
<protein>
    <recommendedName>
        <fullName evidence="6">Probable membrane transporter protein</fullName>
    </recommendedName>
</protein>
<evidence type="ECO:0000256" key="4">
    <source>
        <dbReference type="ARBA" id="ARBA00022989"/>
    </source>
</evidence>
<dbReference type="InterPro" id="IPR002781">
    <property type="entry name" value="TM_pro_TauE-like"/>
</dbReference>
<dbReference type="InterPro" id="IPR051598">
    <property type="entry name" value="TSUP/Inactive_protease-like"/>
</dbReference>
<feature type="transmembrane region" description="Helical" evidence="6">
    <location>
        <begin position="252"/>
        <end position="271"/>
    </location>
</feature>
<proteinExistence type="inferred from homology"/>
<evidence type="ECO:0000256" key="2">
    <source>
        <dbReference type="ARBA" id="ARBA00009142"/>
    </source>
</evidence>